<feature type="region of interest" description="Disordered" evidence="1">
    <location>
        <begin position="1"/>
        <end position="128"/>
    </location>
</feature>
<feature type="region of interest" description="Disordered" evidence="1">
    <location>
        <begin position="153"/>
        <end position="235"/>
    </location>
</feature>
<protein>
    <submittedName>
        <fullName evidence="2">Uncharacterized protein</fullName>
    </submittedName>
</protein>
<dbReference type="EMBL" id="JBBPBK010000014">
    <property type="protein sequence ID" value="KAK9270473.1"/>
    <property type="molecule type" value="Genomic_DNA"/>
</dbReference>
<gene>
    <name evidence="2" type="ORF">L1049_026053</name>
</gene>
<evidence type="ECO:0000313" key="3">
    <source>
        <dbReference type="Proteomes" id="UP001415857"/>
    </source>
</evidence>
<feature type="compositionally biased region" description="Low complexity" evidence="1">
    <location>
        <begin position="52"/>
        <end position="72"/>
    </location>
</feature>
<dbReference type="Proteomes" id="UP001415857">
    <property type="component" value="Unassembled WGS sequence"/>
</dbReference>
<evidence type="ECO:0000313" key="2">
    <source>
        <dbReference type="EMBL" id="KAK9270473.1"/>
    </source>
</evidence>
<dbReference type="PANTHER" id="PTHR31807">
    <property type="entry name" value="AUGMIN FAMILY MEMBER"/>
    <property type="match status" value="1"/>
</dbReference>
<sequence>MMVAAISATPNPKSSSQGGGPRQNPTRPPLLPSEGGHNVVPARRPKSREVTSRYLSSSSTSTSSSTPTSNSSLRRCPSPLVSRTRDSTPVMTPMPAAASAIKRSQSVERRRPVTPRPNTPGNAGEGLSTASKMLFTSTRSLSVSFQGESFSLQVSKVKPAPTPSVTPSVRKGTPERRRATTTTPSRGGRGDGVGGADQGENSKPIDQHRWPARLRQGNSMSRSLDCTDERNKLGGSGSVVRALQRSMIDERSRTSVDGRFQSDLGNVELEKVVEQCC</sequence>
<dbReference type="GO" id="GO:0008017">
    <property type="term" value="F:microtubule binding"/>
    <property type="evidence" value="ECO:0007669"/>
    <property type="project" value="TreeGrafter"/>
</dbReference>
<organism evidence="2 3">
    <name type="scientific">Liquidambar formosana</name>
    <name type="common">Formosan gum</name>
    <dbReference type="NCBI Taxonomy" id="63359"/>
    <lineage>
        <taxon>Eukaryota</taxon>
        <taxon>Viridiplantae</taxon>
        <taxon>Streptophyta</taxon>
        <taxon>Embryophyta</taxon>
        <taxon>Tracheophyta</taxon>
        <taxon>Spermatophyta</taxon>
        <taxon>Magnoliopsida</taxon>
        <taxon>eudicotyledons</taxon>
        <taxon>Gunneridae</taxon>
        <taxon>Pentapetalae</taxon>
        <taxon>Saxifragales</taxon>
        <taxon>Altingiaceae</taxon>
        <taxon>Liquidambar</taxon>
    </lineage>
</organism>
<dbReference type="GO" id="GO:0051225">
    <property type="term" value="P:spindle assembly"/>
    <property type="evidence" value="ECO:0007669"/>
    <property type="project" value="TreeGrafter"/>
</dbReference>
<proteinExistence type="predicted"/>
<dbReference type="AlphaFoldDB" id="A0AAP0NCY6"/>
<evidence type="ECO:0000256" key="1">
    <source>
        <dbReference type="SAM" id="MobiDB-lite"/>
    </source>
</evidence>
<accession>A0AAP0NCY6</accession>
<dbReference type="GO" id="GO:0005737">
    <property type="term" value="C:cytoplasm"/>
    <property type="evidence" value="ECO:0007669"/>
    <property type="project" value="TreeGrafter"/>
</dbReference>
<dbReference type="PANTHER" id="PTHR31807:SF38">
    <property type="entry name" value="QWRF MOTIF-CONTAINING PROTEIN 9"/>
    <property type="match status" value="1"/>
</dbReference>
<name>A0AAP0NCY6_LIQFO</name>
<reference evidence="2 3" key="1">
    <citation type="journal article" date="2024" name="Plant J.">
        <title>Genome sequences and population genomics reveal climatic adaptation and genomic divergence between two closely related sweetgum species.</title>
        <authorList>
            <person name="Xu W.Q."/>
            <person name="Ren C.Q."/>
            <person name="Zhang X.Y."/>
            <person name="Comes H.P."/>
            <person name="Liu X.H."/>
            <person name="Li Y.G."/>
            <person name="Kettle C.J."/>
            <person name="Jalonen R."/>
            <person name="Gaisberger H."/>
            <person name="Ma Y.Z."/>
            <person name="Qiu Y.X."/>
        </authorList>
    </citation>
    <scope>NUCLEOTIDE SEQUENCE [LARGE SCALE GENOMIC DNA]</scope>
    <source>
        <strain evidence="2">Hangzhou</strain>
    </source>
</reference>
<comment type="caution">
    <text evidence="2">The sequence shown here is derived from an EMBL/GenBank/DDBJ whole genome shotgun (WGS) entry which is preliminary data.</text>
</comment>
<keyword evidence="3" id="KW-1185">Reference proteome</keyword>
<dbReference type="GO" id="GO:0005880">
    <property type="term" value="C:nuclear microtubule"/>
    <property type="evidence" value="ECO:0007669"/>
    <property type="project" value="TreeGrafter"/>
</dbReference>